<dbReference type="GO" id="GO:0005886">
    <property type="term" value="C:plasma membrane"/>
    <property type="evidence" value="ECO:0007669"/>
    <property type="project" value="TreeGrafter"/>
</dbReference>
<feature type="transmembrane region" description="Helical" evidence="9">
    <location>
        <begin position="172"/>
        <end position="193"/>
    </location>
</feature>
<accession>A0A857DKW5</accession>
<dbReference type="InterPro" id="IPR036097">
    <property type="entry name" value="HisK_dim/P_sf"/>
</dbReference>
<dbReference type="InterPro" id="IPR036890">
    <property type="entry name" value="HATPase_C_sf"/>
</dbReference>
<evidence type="ECO:0000259" key="11">
    <source>
        <dbReference type="PROSITE" id="PS50885"/>
    </source>
</evidence>
<dbReference type="InterPro" id="IPR004358">
    <property type="entry name" value="Sig_transdc_His_kin-like_C"/>
</dbReference>
<dbReference type="Pfam" id="PF00672">
    <property type="entry name" value="HAMP"/>
    <property type="match status" value="1"/>
</dbReference>
<evidence type="ECO:0000256" key="3">
    <source>
        <dbReference type="ARBA" id="ARBA00012438"/>
    </source>
</evidence>
<dbReference type="EC" id="2.7.13.3" evidence="3"/>
<comment type="subcellular location">
    <subcellularLocation>
        <location evidence="2">Membrane</location>
    </subcellularLocation>
</comment>
<protein>
    <recommendedName>
        <fullName evidence="3">histidine kinase</fullName>
        <ecNumber evidence="3">2.7.13.3</ecNumber>
    </recommendedName>
</protein>
<evidence type="ECO:0000313" key="13">
    <source>
        <dbReference type="Proteomes" id="UP000430508"/>
    </source>
</evidence>
<keyword evidence="4" id="KW-0597">Phosphoprotein</keyword>
<evidence type="ECO:0000256" key="8">
    <source>
        <dbReference type="ARBA" id="ARBA00023136"/>
    </source>
</evidence>
<evidence type="ECO:0000256" key="2">
    <source>
        <dbReference type="ARBA" id="ARBA00004370"/>
    </source>
</evidence>
<keyword evidence="5" id="KW-0808">Transferase</keyword>
<proteinExistence type="predicted"/>
<dbReference type="SUPFAM" id="SSF158472">
    <property type="entry name" value="HAMP domain-like"/>
    <property type="match status" value="1"/>
</dbReference>
<dbReference type="PANTHER" id="PTHR45453:SF1">
    <property type="entry name" value="PHOSPHATE REGULON SENSOR PROTEIN PHOR"/>
    <property type="match status" value="1"/>
</dbReference>
<comment type="catalytic activity">
    <reaction evidence="1">
        <text>ATP + protein L-histidine = ADP + protein N-phospho-L-histidine.</text>
        <dbReference type="EC" id="2.7.13.3"/>
    </reaction>
</comment>
<keyword evidence="6" id="KW-0418">Kinase</keyword>
<dbReference type="InterPro" id="IPR005467">
    <property type="entry name" value="His_kinase_dom"/>
</dbReference>
<dbReference type="EMBL" id="CP046996">
    <property type="protein sequence ID" value="QHA01597.1"/>
    <property type="molecule type" value="Genomic_DNA"/>
</dbReference>
<evidence type="ECO:0000259" key="10">
    <source>
        <dbReference type="PROSITE" id="PS50109"/>
    </source>
</evidence>
<dbReference type="CDD" id="cd06225">
    <property type="entry name" value="HAMP"/>
    <property type="match status" value="1"/>
</dbReference>
<dbReference type="Gene3D" id="3.30.565.10">
    <property type="entry name" value="Histidine kinase-like ATPase, C-terminal domain"/>
    <property type="match status" value="1"/>
</dbReference>
<dbReference type="InterPro" id="IPR003661">
    <property type="entry name" value="HisK_dim/P_dom"/>
</dbReference>
<dbReference type="FunFam" id="3.30.565.10:FF:000006">
    <property type="entry name" value="Sensor histidine kinase WalK"/>
    <property type="match status" value="1"/>
</dbReference>
<dbReference type="PROSITE" id="PS50885">
    <property type="entry name" value="HAMP"/>
    <property type="match status" value="1"/>
</dbReference>
<organism evidence="12 13">
    <name type="scientific">Dehalobacter restrictus</name>
    <dbReference type="NCBI Taxonomy" id="55583"/>
    <lineage>
        <taxon>Bacteria</taxon>
        <taxon>Bacillati</taxon>
        <taxon>Bacillota</taxon>
        <taxon>Clostridia</taxon>
        <taxon>Eubacteriales</taxon>
        <taxon>Desulfitobacteriaceae</taxon>
        <taxon>Dehalobacter</taxon>
    </lineage>
</organism>
<dbReference type="Pfam" id="PF02518">
    <property type="entry name" value="HATPase_c"/>
    <property type="match status" value="1"/>
</dbReference>
<name>A0A857DKW5_9FIRM</name>
<dbReference type="RefSeq" id="WP_019224657.1">
    <property type="nucleotide sequence ID" value="NZ_CP046996.1"/>
</dbReference>
<reference evidence="12 13" key="1">
    <citation type="submission" date="2019-12" db="EMBL/GenBank/DDBJ databases">
        <title>Sequence classification of anaerobic respiratory reductive dehalogenases: First we see many, then we see few.</title>
        <authorList>
            <person name="Molenda O."/>
            <person name="Puentes Jacome L.A."/>
            <person name="Cao X."/>
            <person name="Nesbo C.L."/>
            <person name="Tang S."/>
            <person name="Morson N."/>
            <person name="Patron J."/>
            <person name="Lomheim L."/>
            <person name="Wishart D.S."/>
            <person name="Edwards E.A."/>
        </authorList>
    </citation>
    <scope>NUCLEOTIDE SEQUENCE [LARGE SCALE GENOMIC DNA]</scope>
    <source>
        <strain evidence="12 13">12DCA</strain>
    </source>
</reference>
<dbReference type="PANTHER" id="PTHR45453">
    <property type="entry name" value="PHOSPHATE REGULON SENSOR PROTEIN PHOR"/>
    <property type="match status" value="1"/>
</dbReference>
<keyword evidence="9" id="KW-1133">Transmembrane helix</keyword>
<dbReference type="SUPFAM" id="SSF47384">
    <property type="entry name" value="Homodimeric domain of signal transducing histidine kinase"/>
    <property type="match status" value="1"/>
</dbReference>
<feature type="transmembrane region" description="Helical" evidence="9">
    <location>
        <begin position="12"/>
        <end position="33"/>
    </location>
</feature>
<gene>
    <name evidence="12" type="ORF">GQ588_13585</name>
</gene>
<dbReference type="InterPro" id="IPR003594">
    <property type="entry name" value="HATPase_dom"/>
</dbReference>
<keyword evidence="8 9" id="KW-0472">Membrane</keyword>
<dbReference type="Proteomes" id="UP000430508">
    <property type="component" value="Chromosome"/>
</dbReference>
<dbReference type="PRINTS" id="PR00344">
    <property type="entry name" value="BCTRLSENSOR"/>
</dbReference>
<dbReference type="SUPFAM" id="SSF55874">
    <property type="entry name" value="ATPase domain of HSP90 chaperone/DNA topoisomerase II/histidine kinase"/>
    <property type="match status" value="1"/>
</dbReference>
<feature type="domain" description="Histidine kinase" evidence="10">
    <location>
        <begin position="254"/>
        <end position="468"/>
    </location>
</feature>
<evidence type="ECO:0000256" key="5">
    <source>
        <dbReference type="ARBA" id="ARBA00022679"/>
    </source>
</evidence>
<evidence type="ECO:0000256" key="7">
    <source>
        <dbReference type="ARBA" id="ARBA00023012"/>
    </source>
</evidence>
<dbReference type="GO" id="GO:0000155">
    <property type="term" value="F:phosphorelay sensor kinase activity"/>
    <property type="evidence" value="ECO:0007669"/>
    <property type="project" value="InterPro"/>
</dbReference>
<dbReference type="SMART" id="SM00387">
    <property type="entry name" value="HATPase_c"/>
    <property type="match status" value="1"/>
</dbReference>
<dbReference type="GO" id="GO:0016036">
    <property type="term" value="P:cellular response to phosphate starvation"/>
    <property type="evidence" value="ECO:0007669"/>
    <property type="project" value="TreeGrafter"/>
</dbReference>
<feature type="domain" description="HAMP" evidence="11">
    <location>
        <begin position="194"/>
        <end position="246"/>
    </location>
</feature>
<evidence type="ECO:0000256" key="6">
    <source>
        <dbReference type="ARBA" id="ARBA00022777"/>
    </source>
</evidence>
<dbReference type="AlphaFoldDB" id="A0A857DKW5"/>
<dbReference type="InterPro" id="IPR003660">
    <property type="entry name" value="HAMP_dom"/>
</dbReference>
<dbReference type="FunFam" id="1.10.287.130:FF:000001">
    <property type="entry name" value="Two-component sensor histidine kinase"/>
    <property type="match status" value="1"/>
</dbReference>
<dbReference type="Pfam" id="PF00512">
    <property type="entry name" value="HisKA"/>
    <property type="match status" value="1"/>
</dbReference>
<evidence type="ECO:0000256" key="9">
    <source>
        <dbReference type="SAM" id="Phobius"/>
    </source>
</evidence>
<dbReference type="GO" id="GO:0004721">
    <property type="term" value="F:phosphoprotein phosphatase activity"/>
    <property type="evidence" value="ECO:0007669"/>
    <property type="project" value="TreeGrafter"/>
</dbReference>
<evidence type="ECO:0000256" key="1">
    <source>
        <dbReference type="ARBA" id="ARBA00000085"/>
    </source>
</evidence>
<dbReference type="PROSITE" id="PS50109">
    <property type="entry name" value="HIS_KIN"/>
    <property type="match status" value="1"/>
</dbReference>
<keyword evidence="7" id="KW-0902">Two-component regulatory system</keyword>
<dbReference type="Gene3D" id="1.10.287.130">
    <property type="match status" value="1"/>
</dbReference>
<dbReference type="InterPro" id="IPR050351">
    <property type="entry name" value="BphY/WalK/GraS-like"/>
</dbReference>
<dbReference type="SMART" id="SM00304">
    <property type="entry name" value="HAMP"/>
    <property type="match status" value="1"/>
</dbReference>
<dbReference type="Gene3D" id="6.10.340.10">
    <property type="match status" value="1"/>
</dbReference>
<keyword evidence="9" id="KW-0812">Transmembrane</keyword>
<evidence type="ECO:0000256" key="4">
    <source>
        <dbReference type="ARBA" id="ARBA00022553"/>
    </source>
</evidence>
<sequence length="468" mass="52146">MVKKTIFSKLFFTYLILIIAVMAVIAVLLSYAFNNYVFGEKQQEMRAAAAETVLLLGKYEQAEITYSELNDSLDILGSMTGSRIYAIRLNPEVLANKNLVLDKKLLDAYLFEDLKSILQGKEVSRKKQYSDRFAADVAFLGVPYGQGNMIEGAILFFAPLDEIYAYIQKINMIIWCSALAAVILSGIMIYLAALKITRPLKIMEEGAIQLAAGEQINDLAVHSGDELEKMAKAFNNMKNQISTAENMRRDFMASVSHDLRTPLTSINGFVQGMLDGLVKPQDYPKYLNIIKTETNRLMGLTGEILESAKIQSGEITLTRKYFLVGNTLEEILESTGMRENPKNIELMMDCPDGLEIYADQHRFKQILINILDNALKYTGKNGKIKLTVTPEDGGIKLSVQDNGKGIAPQDLPFIFERFYRADKSRQEVEGGTGLGLNITKMLVEQHGGRISASSTYGQGTEIVIFFPG</sequence>
<dbReference type="CDD" id="cd00075">
    <property type="entry name" value="HATPase"/>
    <property type="match status" value="1"/>
</dbReference>
<dbReference type="SMART" id="SM00388">
    <property type="entry name" value="HisKA"/>
    <property type="match status" value="1"/>
</dbReference>
<evidence type="ECO:0000313" key="12">
    <source>
        <dbReference type="EMBL" id="QHA01597.1"/>
    </source>
</evidence>
<dbReference type="CDD" id="cd00082">
    <property type="entry name" value="HisKA"/>
    <property type="match status" value="1"/>
</dbReference>